<name>A0A251P6P4_PRUPE</name>
<keyword evidence="1" id="KW-0472">Membrane</keyword>
<gene>
    <name evidence="2" type="ORF">PRUPE_5G109600</name>
</gene>
<accession>A0A251P6P4</accession>
<evidence type="ECO:0000313" key="2">
    <source>
        <dbReference type="EMBL" id="ONI07258.1"/>
    </source>
</evidence>
<keyword evidence="3" id="KW-1185">Reference proteome</keyword>
<protein>
    <recommendedName>
        <fullName evidence="4">Late embryogenesis abundant protein LEA-2 subgroup domain-containing protein</fullName>
    </recommendedName>
</protein>
<evidence type="ECO:0000313" key="3">
    <source>
        <dbReference type="Proteomes" id="UP000006882"/>
    </source>
</evidence>
<dbReference type="InterPro" id="IPR055301">
    <property type="entry name" value="Lea14-like_2"/>
</dbReference>
<dbReference type="Proteomes" id="UP000006882">
    <property type="component" value="Chromosome G5"/>
</dbReference>
<sequence length="416" mass="46146">MGVEINFLEIVSFSRRDYLQTPNASKAKVSSTKPNQLQKQRTFVFQLFYRKRKGNMAWKTSDAESLRSSDEQKRKKKIKLAIYITIFVVFQIIVITTMSLTVMKVKTPRFRLGNINVESFVSDSAAPSFDTKFTTQIKIKNSANWGSYKFNAANITFQHQGATLAVIDIAKGKAGWLSTIKRNAEVSLNSNAITGSNFESELRSGVLTLNSVGRLNGKVAIMFIMKKKKAANMNCTIALDKIKLAIYITIFVVFQIIVITTMSLTVMKVKTPRFRLGNINVESFVSDSAAPSFDTKFTTQIKIKNSANWGSYKFNAANITFQHQGATLAVIDIAKGKAGWLSTIKRNAEVSLNSNAITGSNFESELRSGVLTLNSVGRLNGKVAIMFIMKKKKAANMNCTIAFDVAAKNVKSLHCK</sequence>
<organism evidence="2 3">
    <name type="scientific">Prunus persica</name>
    <name type="common">Peach</name>
    <name type="synonym">Amygdalus persica</name>
    <dbReference type="NCBI Taxonomy" id="3760"/>
    <lineage>
        <taxon>Eukaryota</taxon>
        <taxon>Viridiplantae</taxon>
        <taxon>Streptophyta</taxon>
        <taxon>Embryophyta</taxon>
        <taxon>Tracheophyta</taxon>
        <taxon>Spermatophyta</taxon>
        <taxon>Magnoliopsida</taxon>
        <taxon>eudicotyledons</taxon>
        <taxon>Gunneridae</taxon>
        <taxon>Pentapetalae</taxon>
        <taxon>rosids</taxon>
        <taxon>fabids</taxon>
        <taxon>Rosales</taxon>
        <taxon>Rosaceae</taxon>
        <taxon>Amygdaloideae</taxon>
        <taxon>Amygdaleae</taxon>
        <taxon>Prunus</taxon>
    </lineage>
</organism>
<dbReference type="AlphaFoldDB" id="A0A251P6P4"/>
<feature type="transmembrane region" description="Helical" evidence="1">
    <location>
        <begin position="80"/>
        <end position="103"/>
    </location>
</feature>
<keyword evidence="1" id="KW-1133">Transmembrane helix</keyword>
<dbReference type="Gramene" id="ONI07258">
    <property type="protein sequence ID" value="ONI07258"/>
    <property type="gene ID" value="PRUPE_5G109600"/>
</dbReference>
<keyword evidence="1" id="KW-0812">Transmembrane</keyword>
<feature type="transmembrane region" description="Helical" evidence="1">
    <location>
        <begin position="244"/>
        <end position="266"/>
    </location>
</feature>
<dbReference type="PANTHER" id="PTHR31852">
    <property type="entry name" value="LATE EMBRYOGENESIS ABUNDANT (LEA) HYDROXYPROLINE-RICH GLYCOPROTEIN FAMILY"/>
    <property type="match status" value="1"/>
</dbReference>
<evidence type="ECO:0008006" key="4">
    <source>
        <dbReference type="Google" id="ProtNLM"/>
    </source>
</evidence>
<dbReference type="EMBL" id="CM007655">
    <property type="protein sequence ID" value="ONI07258.1"/>
    <property type="molecule type" value="Genomic_DNA"/>
</dbReference>
<proteinExistence type="predicted"/>
<evidence type="ECO:0000256" key="1">
    <source>
        <dbReference type="SAM" id="Phobius"/>
    </source>
</evidence>
<reference evidence="2 3" key="1">
    <citation type="journal article" date="2013" name="Nat. Genet.">
        <title>The high-quality draft genome of peach (Prunus persica) identifies unique patterns of genetic diversity, domestication and genome evolution.</title>
        <authorList>
            <consortium name="International Peach Genome Initiative"/>
            <person name="Verde I."/>
            <person name="Abbott A.G."/>
            <person name="Scalabrin S."/>
            <person name="Jung S."/>
            <person name="Shu S."/>
            <person name="Marroni F."/>
            <person name="Zhebentyayeva T."/>
            <person name="Dettori M.T."/>
            <person name="Grimwood J."/>
            <person name="Cattonaro F."/>
            <person name="Zuccolo A."/>
            <person name="Rossini L."/>
            <person name="Jenkins J."/>
            <person name="Vendramin E."/>
            <person name="Meisel L.A."/>
            <person name="Decroocq V."/>
            <person name="Sosinski B."/>
            <person name="Prochnik S."/>
            <person name="Mitros T."/>
            <person name="Policriti A."/>
            <person name="Cipriani G."/>
            <person name="Dondini L."/>
            <person name="Ficklin S."/>
            <person name="Goodstein D.M."/>
            <person name="Xuan P."/>
            <person name="Del Fabbro C."/>
            <person name="Aramini V."/>
            <person name="Copetti D."/>
            <person name="Gonzalez S."/>
            <person name="Horner D.S."/>
            <person name="Falchi R."/>
            <person name="Lucas S."/>
            <person name="Mica E."/>
            <person name="Maldonado J."/>
            <person name="Lazzari B."/>
            <person name="Bielenberg D."/>
            <person name="Pirona R."/>
            <person name="Miculan M."/>
            <person name="Barakat A."/>
            <person name="Testolin R."/>
            <person name="Stella A."/>
            <person name="Tartarini S."/>
            <person name="Tonutti P."/>
            <person name="Arus P."/>
            <person name="Orellana A."/>
            <person name="Wells C."/>
            <person name="Main D."/>
            <person name="Vizzotto G."/>
            <person name="Silva H."/>
            <person name="Salamini F."/>
            <person name="Schmutz J."/>
            <person name="Morgante M."/>
            <person name="Rokhsar D.S."/>
        </authorList>
    </citation>
    <scope>NUCLEOTIDE SEQUENCE [LARGE SCALE GENOMIC DNA]</scope>
    <source>
        <strain evidence="3">cv. Nemared</strain>
    </source>
</reference>